<dbReference type="GO" id="GO:0008170">
    <property type="term" value="F:N-methyltransferase activity"/>
    <property type="evidence" value="ECO:0007669"/>
    <property type="project" value="InterPro"/>
</dbReference>
<evidence type="ECO:0000256" key="3">
    <source>
        <dbReference type="ARBA" id="ARBA00022603"/>
    </source>
</evidence>
<evidence type="ECO:0000313" key="11">
    <source>
        <dbReference type="Proteomes" id="UP000199169"/>
    </source>
</evidence>
<dbReference type="PRINTS" id="PR00507">
    <property type="entry name" value="N12N6MTFRASE"/>
</dbReference>
<dbReference type="GO" id="GO:0009307">
    <property type="term" value="P:DNA restriction-modification system"/>
    <property type="evidence" value="ECO:0007669"/>
    <property type="project" value="UniProtKB-KW"/>
</dbReference>
<proteinExistence type="inferred from homology"/>
<reference evidence="10 11" key="1">
    <citation type="submission" date="2016-06" db="EMBL/GenBank/DDBJ databases">
        <authorList>
            <person name="Kjaerup R.B."/>
            <person name="Dalgaard T.S."/>
            <person name="Juul-Madsen H.R."/>
        </authorList>
    </citation>
    <scope>NUCLEOTIDE SEQUENCE [LARGE SCALE GENOMIC DNA]</scope>
    <source>
        <strain evidence="10">3</strain>
    </source>
</reference>
<dbReference type="STRING" id="1860102.ACCAA_510049"/>
<dbReference type="InterPro" id="IPR051537">
    <property type="entry name" value="DNA_Adenine_Mtase"/>
</dbReference>
<keyword evidence="4 10" id="KW-0808">Transferase</keyword>
<dbReference type="RefSeq" id="WP_186408017.1">
    <property type="nucleotide sequence ID" value="NZ_FLQX01000129.1"/>
</dbReference>
<evidence type="ECO:0000256" key="7">
    <source>
        <dbReference type="ARBA" id="ARBA00047942"/>
    </source>
</evidence>
<dbReference type="Pfam" id="PF02384">
    <property type="entry name" value="N6_Mtase"/>
    <property type="match status" value="1"/>
</dbReference>
<dbReference type="InterPro" id="IPR002052">
    <property type="entry name" value="DNA_methylase_N6_adenine_CS"/>
</dbReference>
<dbReference type="SUPFAM" id="SSF53335">
    <property type="entry name" value="S-adenosyl-L-methionine-dependent methyltransferases"/>
    <property type="match status" value="1"/>
</dbReference>
<gene>
    <name evidence="10" type="ORF">ACCAA_510049</name>
</gene>
<protein>
    <recommendedName>
        <fullName evidence="2">site-specific DNA-methyltransferase (adenine-specific)</fullName>
        <ecNumber evidence="2">2.1.1.72</ecNumber>
    </recommendedName>
</protein>
<keyword evidence="11" id="KW-1185">Reference proteome</keyword>
<dbReference type="PROSITE" id="PS00092">
    <property type="entry name" value="N6_MTASE"/>
    <property type="match status" value="1"/>
</dbReference>
<dbReference type="GO" id="GO:0003677">
    <property type="term" value="F:DNA binding"/>
    <property type="evidence" value="ECO:0007669"/>
    <property type="project" value="InterPro"/>
</dbReference>
<dbReference type="PANTHER" id="PTHR42933:SF4">
    <property type="entry name" value="TYPE I RESTRICTION ENZYME ECOKI METHYLASE SUBUNIT"/>
    <property type="match status" value="1"/>
</dbReference>
<keyword evidence="3 10" id="KW-0489">Methyltransferase</keyword>
<evidence type="ECO:0000259" key="9">
    <source>
        <dbReference type="Pfam" id="PF02384"/>
    </source>
</evidence>
<evidence type="ECO:0000256" key="4">
    <source>
        <dbReference type="ARBA" id="ARBA00022679"/>
    </source>
</evidence>
<comment type="catalytic activity">
    <reaction evidence="7">
        <text>a 2'-deoxyadenosine in DNA + S-adenosyl-L-methionine = an N(6)-methyl-2'-deoxyadenosine in DNA + S-adenosyl-L-homocysteine + H(+)</text>
        <dbReference type="Rhea" id="RHEA:15197"/>
        <dbReference type="Rhea" id="RHEA-COMP:12418"/>
        <dbReference type="Rhea" id="RHEA-COMP:12419"/>
        <dbReference type="ChEBI" id="CHEBI:15378"/>
        <dbReference type="ChEBI" id="CHEBI:57856"/>
        <dbReference type="ChEBI" id="CHEBI:59789"/>
        <dbReference type="ChEBI" id="CHEBI:90615"/>
        <dbReference type="ChEBI" id="CHEBI:90616"/>
        <dbReference type="EC" id="2.1.1.72"/>
    </reaction>
</comment>
<evidence type="ECO:0000256" key="8">
    <source>
        <dbReference type="SAM" id="Coils"/>
    </source>
</evidence>
<dbReference type="Gene3D" id="1.20.1260.30">
    <property type="match status" value="1"/>
</dbReference>
<dbReference type="InterPro" id="IPR029063">
    <property type="entry name" value="SAM-dependent_MTases_sf"/>
</dbReference>
<evidence type="ECO:0000256" key="1">
    <source>
        <dbReference type="ARBA" id="ARBA00006594"/>
    </source>
</evidence>
<dbReference type="InterPro" id="IPR003356">
    <property type="entry name" value="DNA_methylase_A-5"/>
</dbReference>
<dbReference type="Gene3D" id="3.40.50.150">
    <property type="entry name" value="Vaccinia Virus protein VP39"/>
    <property type="match status" value="1"/>
</dbReference>
<keyword evidence="8" id="KW-0175">Coiled coil</keyword>
<sequence>MVSTASEKKPRAPRAAKTPLTTRENLSALIGSARQILRKDKGLNGDVDRLPLLTWVMFLKFLDDLEIVHQQEAELDGKAYHPIITAPYRWRDWAAREDGVTGDELLAFINQEKTVRADGSTGPGLFAYLRSLAGSGEKGSQREVIANVFRGVQNRMVSGYLLRDIVNKINGIHFGASEQIHTLSHLYESMLREMRDAAGDSGEFYTPRPVVRFMVRVSDPRLGETLLDPACGTGGFLVEAYDHLAEQVQTPDQRRTLQRQTLSGQEAKPLPYMLAQMNLLLHGLEAPQIAYGNTLTQQRVIEIGHRERVDVILTNPPFGGEEEAGIKANFPPNMQTAETALLFLQYIMRKLRVAGAPLPGGGRAERGGRAAVVVPNGTLFGDGVCAVIKQELLNEFRLHTIVRLPQGVFAPYTDIPANLLFFERGGPTDTLWYYELPLPEGRKKYSKTAALQFEEFAPVLAWWNVREEGPQAWKVDFAARRAAAIDAAMPHVQRATAEVTAALALGKPIRAAEQAIAAADNGRKAALQDRLRELKTRQQAHEAAAKAAMAQGDALYWPIYNLDSKNPHARIGLEHADPKDLIASMRGHEAEVMRLLAEIEALVNEVEQ</sequence>
<feature type="domain" description="DNA methylase adenine-specific" evidence="9">
    <location>
        <begin position="179"/>
        <end position="475"/>
    </location>
</feature>
<evidence type="ECO:0000313" key="10">
    <source>
        <dbReference type="EMBL" id="SBT08010.1"/>
    </source>
</evidence>
<dbReference type="GO" id="GO:0032259">
    <property type="term" value="P:methylation"/>
    <property type="evidence" value="ECO:0007669"/>
    <property type="project" value="UniProtKB-KW"/>
</dbReference>
<keyword evidence="5" id="KW-0949">S-adenosyl-L-methionine</keyword>
<evidence type="ECO:0000256" key="2">
    <source>
        <dbReference type="ARBA" id="ARBA00011900"/>
    </source>
</evidence>
<keyword evidence="6" id="KW-0680">Restriction system</keyword>
<comment type="similarity">
    <text evidence="1">Belongs to the N(4)/N(6)-methyltransferase family.</text>
</comment>
<dbReference type="GO" id="GO:0009007">
    <property type="term" value="F:site-specific DNA-methyltransferase (adenine-specific) activity"/>
    <property type="evidence" value="ECO:0007669"/>
    <property type="project" value="UniProtKB-EC"/>
</dbReference>
<organism evidence="10 11">
    <name type="scientific">Candidatus Accumulibacter aalborgensis</name>
    <dbReference type="NCBI Taxonomy" id="1860102"/>
    <lineage>
        <taxon>Bacteria</taxon>
        <taxon>Pseudomonadati</taxon>
        <taxon>Pseudomonadota</taxon>
        <taxon>Betaproteobacteria</taxon>
        <taxon>Candidatus Accumulibacter</taxon>
    </lineage>
</organism>
<evidence type="ECO:0000256" key="6">
    <source>
        <dbReference type="ARBA" id="ARBA00022747"/>
    </source>
</evidence>
<dbReference type="EC" id="2.1.1.72" evidence="2"/>
<name>A0A1A8XSD5_9PROT</name>
<feature type="coiled-coil region" evidence="8">
    <location>
        <begin position="524"/>
        <end position="551"/>
    </location>
</feature>
<dbReference type="EMBL" id="FLQX01000129">
    <property type="protein sequence ID" value="SBT08010.1"/>
    <property type="molecule type" value="Genomic_DNA"/>
</dbReference>
<dbReference type="AlphaFoldDB" id="A0A1A8XSD5"/>
<evidence type="ECO:0000256" key="5">
    <source>
        <dbReference type="ARBA" id="ARBA00022691"/>
    </source>
</evidence>
<accession>A0A1A8XSD5</accession>
<dbReference type="InterPro" id="IPR038333">
    <property type="entry name" value="T1MK-like_N_sf"/>
</dbReference>
<dbReference type="PANTHER" id="PTHR42933">
    <property type="entry name" value="SLR6095 PROTEIN"/>
    <property type="match status" value="1"/>
</dbReference>
<dbReference type="Proteomes" id="UP000199169">
    <property type="component" value="Unassembled WGS sequence"/>
</dbReference>